<name>A0A934WTA8_9FIRM</name>
<keyword evidence="1" id="KW-0479">Metal-binding</keyword>
<dbReference type="InterPro" id="IPR050219">
    <property type="entry name" value="DnaG_primase"/>
</dbReference>
<dbReference type="InterPro" id="IPR036977">
    <property type="entry name" value="DNA_primase_Znf_CHC2"/>
</dbReference>
<keyword evidence="2" id="KW-0863">Zinc-finger</keyword>
<evidence type="ECO:0000259" key="4">
    <source>
        <dbReference type="SMART" id="SM00400"/>
    </source>
</evidence>
<evidence type="ECO:0000256" key="1">
    <source>
        <dbReference type="ARBA" id="ARBA00022723"/>
    </source>
</evidence>
<dbReference type="Proteomes" id="UP000633365">
    <property type="component" value="Unassembled WGS sequence"/>
</dbReference>
<dbReference type="Pfam" id="PF01807">
    <property type="entry name" value="Zn_ribbon_DnaG"/>
    <property type="match status" value="1"/>
</dbReference>
<evidence type="ECO:0000313" key="6">
    <source>
        <dbReference type="Proteomes" id="UP000633365"/>
    </source>
</evidence>
<dbReference type="SUPFAM" id="SSF57783">
    <property type="entry name" value="Zinc beta-ribbon"/>
    <property type="match status" value="1"/>
</dbReference>
<keyword evidence="3" id="KW-0862">Zinc</keyword>
<comment type="caution">
    <text evidence="5">The sequence shown here is derived from an EMBL/GenBank/DDBJ whole genome shotgun (WGS) entry which is preliminary data.</text>
</comment>
<evidence type="ECO:0000256" key="2">
    <source>
        <dbReference type="ARBA" id="ARBA00022771"/>
    </source>
</evidence>
<dbReference type="PANTHER" id="PTHR30313:SF2">
    <property type="entry name" value="DNA PRIMASE"/>
    <property type="match status" value="1"/>
</dbReference>
<reference evidence="5" key="1">
    <citation type="submission" date="2021-01" db="EMBL/GenBank/DDBJ databases">
        <title>Genome public.</title>
        <authorList>
            <person name="Liu C."/>
            <person name="Sun Q."/>
        </authorList>
    </citation>
    <scope>NUCLEOTIDE SEQUENCE</scope>
    <source>
        <strain evidence="5">M6</strain>
    </source>
</reference>
<evidence type="ECO:0000256" key="3">
    <source>
        <dbReference type="ARBA" id="ARBA00022833"/>
    </source>
</evidence>
<evidence type="ECO:0000313" key="5">
    <source>
        <dbReference type="EMBL" id="MBK6089561.1"/>
    </source>
</evidence>
<gene>
    <name evidence="5" type="ORF">JKK62_13080</name>
</gene>
<dbReference type="GO" id="GO:0005737">
    <property type="term" value="C:cytoplasm"/>
    <property type="evidence" value="ECO:0007669"/>
    <property type="project" value="TreeGrafter"/>
</dbReference>
<sequence length="164" mass="19395">MTKEELKQRYSMKEIVEQYGFRPNRAGFIRCPFHTGDRDASLKIYEKDFHCFGCGANGDIFDFVQGMDGVSFREAFLSLGGTYRQEKPGSFSQRMARYRREKAKEQRKKEQHREEEQKRFNLLLIGIYRKNFQTAEPFSDAWCDSYNAMQYQLYMHGALNGISY</sequence>
<dbReference type="GO" id="GO:0008270">
    <property type="term" value="F:zinc ion binding"/>
    <property type="evidence" value="ECO:0007669"/>
    <property type="project" value="UniProtKB-KW"/>
</dbReference>
<dbReference type="GO" id="GO:0006269">
    <property type="term" value="P:DNA replication, synthesis of primer"/>
    <property type="evidence" value="ECO:0007669"/>
    <property type="project" value="TreeGrafter"/>
</dbReference>
<protein>
    <submittedName>
        <fullName evidence="5">DNA primase</fullName>
    </submittedName>
</protein>
<feature type="domain" description="Zinc finger CHC2-type" evidence="4">
    <location>
        <begin position="31"/>
        <end position="80"/>
    </location>
</feature>
<keyword evidence="6" id="KW-1185">Reference proteome</keyword>
<accession>A0A934WTA8</accession>
<dbReference type="GO" id="GO:0003899">
    <property type="term" value="F:DNA-directed RNA polymerase activity"/>
    <property type="evidence" value="ECO:0007669"/>
    <property type="project" value="InterPro"/>
</dbReference>
<dbReference type="AlphaFoldDB" id="A0A934WTA8"/>
<organism evidence="5 6">
    <name type="scientific">Ruminococcus difficilis</name>
    <dbReference type="NCBI Taxonomy" id="2763069"/>
    <lineage>
        <taxon>Bacteria</taxon>
        <taxon>Bacillati</taxon>
        <taxon>Bacillota</taxon>
        <taxon>Clostridia</taxon>
        <taxon>Eubacteriales</taxon>
        <taxon>Oscillospiraceae</taxon>
        <taxon>Ruminococcus</taxon>
    </lineage>
</organism>
<dbReference type="RefSeq" id="WP_201428278.1">
    <property type="nucleotide sequence ID" value="NZ_JAEQMG010000143.1"/>
</dbReference>
<dbReference type="SMART" id="SM00400">
    <property type="entry name" value="ZnF_CHCC"/>
    <property type="match status" value="1"/>
</dbReference>
<dbReference type="GO" id="GO:0003677">
    <property type="term" value="F:DNA binding"/>
    <property type="evidence" value="ECO:0007669"/>
    <property type="project" value="InterPro"/>
</dbReference>
<dbReference type="PANTHER" id="PTHR30313">
    <property type="entry name" value="DNA PRIMASE"/>
    <property type="match status" value="1"/>
</dbReference>
<dbReference type="EMBL" id="JAEQMG010000143">
    <property type="protein sequence ID" value="MBK6089561.1"/>
    <property type="molecule type" value="Genomic_DNA"/>
</dbReference>
<dbReference type="Gene3D" id="3.90.580.10">
    <property type="entry name" value="Zinc finger, CHC2-type domain"/>
    <property type="match status" value="1"/>
</dbReference>
<dbReference type="InterPro" id="IPR002694">
    <property type="entry name" value="Znf_CHC2"/>
</dbReference>
<proteinExistence type="predicted"/>